<dbReference type="Proteomes" id="UP001238096">
    <property type="component" value="Chromosome"/>
</dbReference>
<proteinExistence type="predicted"/>
<keyword evidence="1" id="KW-0472">Membrane</keyword>
<reference evidence="3" key="1">
    <citation type="submission" date="2022-10" db="EMBL/GenBank/DDBJ databases">
        <title>Streptococcus didelphis as causative of fatal infections in opossums (Didelphis albiventris).</title>
        <authorList>
            <person name="Breyer G.M."/>
            <person name="Da Silva M.E.R.J."/>
            <person name="Siqueira F.M."/>
        </authorList>
    </citation>
    <scope>NUCLEOTIDE SEQUENCE [LARGE SCALE GENOMIC DNA]</scope>
    <source>
        <strain evidence="3">LBVP101/21</strain>
    </source>
</reference>
<sequence>MIYTLFLIIFAAVALFIVIDTIRLKKYGQLSSYSLFLVFYQPKGQSS</sequence>
<name>A0ABY9LI10_9STRE</name>
<keyword evidence="1" id="KW-1133">Transmembrane helix</keyword>
<accession>A0ABY9LI10</accession>
<organism evidence="2 3">
    <name type="scientific">Streptococcus didelphis</name>
    <dbReference type="NCBI Taxonomy" id="102886"/>
    <lineage>
        <taxon>Bacteria</taxon>
        <taxon>Bacillati</taxon>
        <taxon>Bacillota</taxon>
        <taxon>Bacilli</taxon>
        <taxon>Lactobacillales</taxon>
        <taxon>Streptococcaceae</taxon>
        <taxon>Streptococcus</taxon>
    </lineage>
</organism>
<dbReference type="RefSeq" id="WP_018365620.1">
    <property type="nucleotide sequence ID" value="NZ_CP104407.1"/>
</dbReference>
<dbReference type="EMBL" id="CP110509">
    <property type="protein sequence ID" value="WMB28487.1"/>
    <property type="molecule type" value="Genomic_DNA"/>
</dbReference>
<evidence type="ECO:0000256" key="1">
    <source>
        <dbReference type="SAM" id="Phobius"/>
    </source>
</evidence>
<protein>
    <submittedName>
        <fullName evidence="2">Uncharacterized protein</fullName>
    </submittedName>
</protein>
<keyword evidence="3" id="KW-1185">Reference proteome</keyword>
<evidence type="ECO:0000313" key="3">
    <source>
        <dbReference type="Proteomes" id="UP001238096"/>
    </source>
</evidence>
<gene>
    <name evidence="2" type="ORF">N1496_02640</name>
</gene>
<evidence type="ECO:0000313" key="2">
    <source>
        <dbReference type="EMBL" id="WMB28487.1"/>
    </source>
</evidence>
<keyword evidence="1" id="KW-0812">Transmembrane</keyword>
<feature type="transmembrane region" description="Helical" evidence="1">
    <location>
        <begin position="6"/>
        <end position="24"/>
    </location>
</feature>